<evidence type="ECO:0000259" key="13">
    <source>
        <dbReference type="PROSITE" id="PS50893"/>
    </source>
</evidence>
<feature type="transmembrane region" description="Helical" evidence="12">
    <location>
        <begin position="78"/>
        <end position="103"/>
    </location>
</feature>
<dbReference type="Pfam" id="PF00005">
    <property type="entry name" value="ABC_tran"/>
    <property type="match status" value="1"/>
</dbReference>
<dbReference type="PROSITE" id="PS50893">
    <property type="entry name" value="ABC_TRANSPORTER_2"/>
    <property type="match status" value="1"/>
</dbReference>
<dbReference type="Pfam" id="PF00664">
    <property type="entry name" value="ABC_membrane"/>
    <property type="match status" value="1"/>
</dbReference>
<keyword evidence="5 12" id="KW-0812">Transmembrane</keyword>
<dbReference type="GO" id="GO:0016887">
    <property type="term" value="F:ATP hydrolysis activity"/>
    <property type="evidence" value="ECO:0007669"/>
    <property type="project" value="InterPro"/>
</dbReference>
<dbReference type="GO" id="GO:0015421">
    <property type="term" value="F:ABC-type oligopeptide transporter activity"/>
    <property type="evidence" value="ECO:0007669"/>
    <property type="project" value="TreeGrafter"/>
</dbReference>
<dbReference type="AlphaFoldDB" id="A0A939T8L8"/>
<evidence type="ECO:0000256" key="8">
    <source>
        <dbReference type="ARBA" id="ARBA00022989"/>
    </source>
</evidence>
<keyword evidence="6" id="KW-0547">Nucleotide-binding</keyword>
<keyword evidence="16" id="KW-1185">Reference proteome</keyword>
<keyword evidence="7 15" id="KW-0067">ATP-binding</keyword>
<comment type="similarity">
    <text evidence="10">Belongs to the ABC transporter superfamily. Siderophore-Fe(3+) uptake transporter (SIUT) (TC 3.A.1.21) family.</text>
</comment>
<evidence type="ECO:0000256" key="1">
    <source>
        <dbReference type="ARBA" id="ARBA00004429"/>
    </source>
</evidence>
<keyword evidence="4" id="KW-0997">Cell inner membrane</keyword>
<dbReference type="PROSITE" id="PS00211">
    <property type="entry name" value="ABC_TRANSPORTER_1"/>
    <property type="match status" value="1"/>
</dbReference>
<name>A0A939T8L8_9ACTN</name>
<reference evidence="15" key="1">
    <citation type="submission" date="2021-03" db="EMBL/GenBank/DDBJ databases">
        <authorList>
            <person name="Kanchanasin P."/>
            <person name="Saeng-In P."/>
            <person name="Phongsopitanun W."/>
            <person name="Yuki M."/>
            <person name="Kudo T."/>
            <person name="Ohkuma M."/>
            <person name="Tanasupawat S."/>
        </authorList>
    </citation>
    <scope>NUCLEOTIDE SEQUENCE</scope>
    <source>
        <strain evidence="15">GKU 128</strain>
    </source>
</reference>
<evidence type="ECO:0000256" key="4">
    <source>
        <dbReference type="ARBA" id="ARBA00022519"/>
    </source>
</evidence>
<dbReference type="SMART" id="SM00382">
    <property type="entry name" value="AAA"/>
    <property type="match status" value="1"/>
</dbReference>
<dbReference type="InterPro" id="IPR003593">
    <property type="entry name" value="AAA+_ATPase"/>
</dbReference>
<dbReference type="InterPro" id="IPR036640">
    <property type="entry name" value="ABC1_TM_sf"/>
</dbReference>
<dbReference type="Gene3D" id="3.40.50.300">
    <property type="entry name" value="P-loop containing nucleotide triphosphate hydrolases"/>
    <property type="match status" value="1"/>
</dbReference>
<protein>
    <submittedName>
        <fullName evidence="15">ABC transporter ATP-binding protein</fullName>
    </submittedName>
</protein>
<feature type="transmembrane region" description="Helical" evidence="12">
    <location>
        <begin position="165"/>
        <end position="195"/>
    </location>
</feature>
<dbReference type="GO" id="GO:0005524">
    <property type="term" value="F:ATP binding"/>
    <property type="evidence" value="ECO:0007669"/>
    <property type="project" value="UniProtKB-KW"/>
</dbReference>
<dbReference type="PANTHER" id="PTHR43394">
    <property type="entry name" value="ATP-DEPENDENT PERMEASE MDL1, MITOCHONDRIAL"/>
    <property type="match status" value="1"/>
</dbReference>
<feature type="transmembrane region" description="Helical" evidence="12">
    <location>
        <begin position="41"/>
        <end position="66"/>
    </location>
</feature>
<dbReference type="RefSeq" id="WP_208261310.1">
    <property type="nucleotide sequence ID" value="NZ_JAGEOJ010000020.1"/>
</dbReference>
<evidence type="ECO:0000313" key="16">
    <source>
        <dbReference type="Proteomes" id="UP000669179"/>
    </source>
</evidence>
<evidence type="ECO:0000256" key="9">
    <source>
        <dbReference type="ARBA" id="ARBA00023136"/>
    </source>
</evidence>
<evidence type="ECO:0000256" key="6">
    <source>
        <dbReference type="ARBA" id="ARBA00022741"/>
    </source>
</evidence>
<feature type="transmembrane region" description="Helical" evidence="12">
    <location>
        <begin position="263"/>
        <end position="284"/>
    </location>
</feature>
<evidence type="ECO:0000256" key="12">
    <source>
        <dbReference type="SAM" id="Phobius"/>
    </source>
</evidence>
<dbReference type="Proteomes" id="UP000669179">
    <property type="component" value="Unassembled WGS sequence"/>
</dbReference>
<dbReference type="SUPFAM" id="SSF90123">
    <property type="entry name" value="ABC transporter transmembrane region"/>
    <property type="match status" value="1"/>
</dbReference>
<dbReference type="InterPro" id="IPR011527">
    <property type="entry name" value="ABC1_TM_dom"/>
</dbReference>
<evidence type="ECO:0000256" key="2">
    <source>
        <dbReference type="ARBA" id="ARBA00022448"/>
    </source>
</evidence>
<feature type="domain" description="ABC transmembrane type-1" evidence="14">
    <location>
        <begin position="43"/>
        <end position="327"/>
    </location>
</feature>
<keyword evidence="3" id="KW-1003">Cell membrane</keyword>
<evidence type="ECO:0000313" key="15">
    <source>
        <dbReference type="EMBL" id="MBO2453279.1"/>
    </source>
</evidence>
<comment type="caution">
    <text evidence="15">The sequence shown here is derived from an EMBL/GenBank/DDBJ whole genome shotgun (WGS) entry which is preliminary data.</text>
</comment>
<accession>A0A939T8L8</accession>
<dbReference type="PROSITE" id="PS50929">
    <property type="entry name" value="ABC_TM1F"/>
    <property type="match status" value="1"/>
</dbReference>
<dbReference type="GO" id="GO:0005886">
    <property type="term" value="C:plasma membrane"/>
    <property type="evidence" value="ECO:0007669"/>
    <property type="project" value="UniProtKB-SubCell"/>
</dbReference>
<feature type="region of interest" description="Disordered" evidence="11">
    <location>
        <begin position="1"/>
        <end position="21"/>
    </location>
</feature>
<dbReference type="InterPro" id="IPR039421">
    <property type="entry name" value="Type_1_exporter"/>
</dbReference>
<keyword evidence="8 12" id="KW-1133">Transmembrane helix</keyword>
<organism evidence="15 16">
    <name type="scientific">Actinomadura barringtoniae</name>
    <dbReference type="NCBI Taxonomy" id="1427535"/>
    <lineage>
        <taxon>Bacteria</taxon>
        <taxon>Bacillati</taxon>
        <taxon>Actinomycetota</taxon>
        <taxon>Actinomycetes</taxon>
        <taxon>Streptosporangiales</taxon>
        <taxon>Thermomonosporaceae</taxon>
        <taxon>Actinomadura</taxon>
    </lineage>
</organism>
<keyword evidence="9 12" id="KW-0472">Membrane</keyword>
<proteinExistence type="inferred from homology"/>
<gene>
    <name evidence="15" type="ORF">J4573_39720</name>
</gene>
<dbReference type="InterPro" id="IPR027417">
    <property type="entry name" value="P-loop_NTPase"/>
</dbReference>
<evidence type="ECO:0000259" key="14">
    <source>
        <dbReference type="PROSITE" id="PS50929"/>
    </source>
</evidence>
<dbReference type="SUPFAM" id="SSF52540">
    <property type="entry name" value="P-loop containing nucleoside triphosphate hydrolases"/>
    <property type="match status" value="1"/>
</dbReference>
<sequence length="650" mass="69679">MAVGRPNLSPSLDDPEADDGRAVRPGTVRRILPYARRFRGLIALVLLATVTDAVITATSPLILKALIDEGIRPGRLSVVVALALTIAGLALLDALIVFAQSWFSGRVGEGLVFDLRTSVFDHVQSQPLAFFMRAQTGAIVSRLNLDIIGAQQAVTTILSQTVSTVLTLVIVLIAMFYLSWQISIAALIMIPLFLYPAKVFGKKMQGLVRQEMQYDSDMNSMMTERFNVAGAMLAKLYGRPAEESATFADRAGRMRDIGIQTTVYSRIFFILATLLTSLTTALVYGIGGKLAVDGTLGIGTLVAMVTLLMRLYGPVNQLSGVQSSLMTALVSFDRVFEVLDLRPLVVDEPGARAMPVDGPRELTVQFDRVCFNYPRREQVSIASLEPEVGHGTEGADTGWTLENVSFTVPSGTLTALVGPSGAGKTTITQLVPRLYDADEGSVRIGGCDVRALTLRSLRENIGVVTQDAHLFHDTIRANLVFARPSATDADLAEACRAARIWETITDLPDGLETVVGEQGYRLSGGEKQRLALARLLLKSPPVVVLDEATAHLDSEAEAAIQAALDTALAGRTSIVIAHRLSTVRHADQILVVDQGRIVERGTHESLLADDGLYAQLYLTQFAAHASADSAAELDGVASGEAVDTTAADPA</sequence>
<evidence type="ECO:0000256" key="5">
    <source>
        <dbReference type="ARBA" id="ARBA00022692"/>
    </source>
</evidence>
<keyword evidence="2" id="KW-0813">Transport</keyword>
<evidence type="ECO:0000256" key="7">
    <source>
        <dbReference type="ARBA" id="ARBA00022840"/>
    </source>
</evidence>
<evidence type="ECO:0000256" key="11">
    <source>
        <dbReference type="SAM" id="MobiDB-lite"/>
    </source>
</evidence>
<evidence type="ECO:0000256" key="3">
    <source>
        <dbReference type="ARBA" id="ARBA00022475"/>
    </source>
</evidence>
<dbReference type="FunFam" id="3.40.50.300:FF:000221">
    <property type="entry name" value="Multidrug ABC transporter ATP-binding protein"/>
    <property type="match status" value="1"/>
</dbReference>
<evidence type="ECO:0000256" key="10">
    <source>
        <dbReference type="ARBA" id="ARBA00023455"/>
    </source>
</evidence>
<comment type="subcellular location">
    <subcellularLocation>
        <location evidence="1">Cell inner membrane</location>
        <topology evidence="1">Multi-pass membrane protein</topology>
    </subcellularLocation>
</comment>
<dbReference type="Gene3D" id="1.20.1560.10">
    <property type="entry name" value="ABC transporter type 1, transmembrane domain"/>
    <property type="match status" value="1"/>
</dbReference>
<dbReference type="CDD" id="cd18550">
    <property type="entry name" value="ABC_6TM_exporter_like"/>
    <property type="match status" value="1"/>
</dbReference>
<dbReference type="InterPro" id="IPR003439">
    <property type="entry name" value="ABC_transporter-like_ATP-bd"/>
</dbReference>
<dbReference type="EMBL" id="JAGEOJ010000020">
    <property type="protein sequence ID" value="MBO2453279.1"/>
    <property type="molecule type" value="Genomic_DNA"/>
</dbReference>
<dbReference type="InterPro" id="IPR017871">
    <property type="entry name" value="ABC_transporter-like_CS"/>
</dbReference>
<dbReference type="PANTHER" id="PTHR43394:SF1">
    <property type="entry name" value="ATP-BINDING CASSETTE SUB-FAMILY B MEMBER 10, MITOCHONDRIAL"/>
    <property type="match status" value="1"/>
</dbReference>
<feature type="domain" description="ABC transporter" evidence="13">
    <location>
        <begin position="379"/>
        <end position="619"/>
    </location>
</feature>